<dbReference type="Proteomes" id="UP000293852">
    <property type="component" value="Unassembled WGS sequence"/>
</dbReference>
<dbReference type="InterPro" id="IPR036390">
    <property type="entry name" value="WH_DNA-bd_sf"/>
</dbReference>
<dbReference type="InterPro" id="IPR005119">
    <property type="entry name" value="LysR_subst-bd"/>
</dbReference>
<protein>
    <submittedName>
        <fullName evidence="6">DNA-binding transcriptional LysR family regulator</fullName>
    </submittedName>
</protein>
<dbReference type="SUPFAM" id="SSF46785">
    <property type="entry name" value="Winged helix' DNA-binding domain"/>
    <property type="match status" value="1"/>
</dbReference>
<keyword evidence="2" id="KW-0805">Transcription regulation</keyword>
<dbReference type="Pfam" id="PF03466">
    <property type="entry name" value="LysR_substrate"/>
    <property type="match status" value="1"/>
</dbReference>
<dbReference type="PANTHER" id="PTHR30126">
    <property type="entry name" value="HTH-TYPE TRANSCRIPTIONAL REGULATOR"/>
    <property type="match status" value="1"/>
</dbReference>
<dbReference type="InterPro" id="IPR036388">
    <property type="entry name" value="WH-like_DNA-bd_sf"/>
</dbReference>
<dbReference type="RefSeq" id="WP_130416167.1">
    <property type="nucleotide sequence ID" value="NZ_SGWX01000001.1"/>
</dbReference>
<evidence type="ECO:0000256" key="4">
    <source>
        <dbReference type="ARBA" id="ARBA00023163"/>
    </source>
</evidence>
<evidence type="ECO:0000313" key="6">
    <source>
        <dbReference type="EMBL" id="RZS62702.1"/>
    </source>
</evidence>
<dbReference type="OrthoDB" id="3636008at2"/>
<dbReference type="EMBL" id="SGWX01000001">
    <property type="protein sequence ID" value="RZS62702.1"/>
    <property type="molecule type" value="Genomic_DNA"/>
</dbReference>
<feature type="domain" description="HTH lysR-type" evidence="5">
    <location>
        <begin position="3"/>
        <end position="60"/>
    </location>
</feature>
<evidence type="ECO:0000256" key="3">
    <source>
        <dbReference type="ARBA" id="ARBA00023125"/>
    </source>
</evidence>
<gene>
    <name evidence="6" type="ORF">EV386_3049</name>
</gene>
<evidence type="ECO:0000259" key="5">
    <source>
        <dbReference type="PROSITE" id="PS50931"/>
    </source>
</evidence>
<dbReference type="SUPFAM" id="SSF53850">
    <property type="entry name" value="Periplasmic binding protein-like II"/>
    <property type="match status" value="1"/>
</dbReference>
<dbReference type="AlphaFoldDB" id="A0A4Q7M7R1"/>
<dbReference type="Gene3D" id="1.10.10.10">
    <property type="entry name" value="Winged helix-like DNA-binding domain superfamily/Winged helix DNA-binding domain"/>
    <property type="match status" value="1"/>
</dbReference>
<proteinExistence type="inferred from homology"/>
<dbReference type="InterPro" id="IPR000847">
    <property type="entry name" value="LysR_HTH_N"/>
</dbReference>
<keyword evidence="4" id="KW-0804">Transcription</keyword>
<evidence type="ECO:0000313" key="7">
    <source>
        <dbReference type="Proteomes" id="UP000293852"/>
    </source>
</evidence>
<dbReference type="PANTHER" id="PTHR30126:SF40">
    <property type="entry name" value="HTH-TYPE TRANSCRIPTIONAL REGULATOR GLTR"/>
    <property type="match status" value="1"/>
</dbReference>
<organism evidence="6 7">
    <name type="scientific">Xylanimonas ulmi</name>
    <dbReference type="NCBI Taxonomy" id="228973"/>
    <lineage>
        <taxon>Bacteria</taxon>
        <taxon>Bacillati</taxon>
        <taxon>Actinomycetota</taxon>
        <taxon>Actinomycetes</taxon>
        <taxon>Micrococcales</taxon>
        <taxon>Promicromonosporaceae</taxon>
        <taxon>Xylanimonas</taxon>
    </lineage>
</organism>
<sequence>MPTDPRRLAFLLAVHRAGGVLAAADLLHVTPSAVSQQIARLEAEEGFAVLDRGPRGVTLTPAGRVLADAAERIEAELIEARQAIVALGDGVSGRVAIGAFQTAIRAVVAPALAPLADRYPGVQLDVREYEPAEAVRKLRGGDLDLVVLERDSEMKNPAPRGSQDVMLLDEPWRLVIPAGMAAPEHVGDLARLTFVASDTGTAADRALQRVAHSLGTTIATVHSTYDFDTTLALVAAGQGVALLPALALEAMAVNDSLRIVRLPGLGERQLFVRHRSSRHEPGPAVRAVVEVMTEVASRLQLA</sequence>
<dbReference type="Pfam" id="PF00126">
    <property type="entry name" value="HTH_1"/>
    <property type="match status" value="1"/>
</dbReference>
<comment type="similarity">
    <text evidence="1">Belongs to the LysR transcriptional regulatory family.</text>
</comment>
<dbReference type="GO" id="GO:0000976">
    <property type="term" value="F:transcription cis-regulatory region binding"/>
    <property type="evidence" value="ECO:0007669"/>
    <property type="project" value="TreeGrafter"/>
</dbReference>
<dbReference type="GO" id="GO:0003700">
    <property type="term" value="F:DNA-binding transcription factor activity"/>
    <property type="evidence" value="ECO:0007669"/>
    <property type="project" value="InterPro"/>
</dbReference>
<evidence type="ECO:0000256" key="2">
    <source>
        <dbReference type="ARBA" id="ARBA00023015"/>
    </source>
</evidence>
<comment type="caution">
    <text evidence="6">The sequence shown here is derived from an EMBL/GenBank/DDBJ whole genome shotgun (WGS) entry which is preliminary data.</text>
</comment>
<dbReference type="Gene3D" id="3.40.190.10">
    <property type="entry name" value="Periplasmic binding protein-like II"/>
    <property type="match status" value="2"/>
</dbReference>
<name>A0A4Q7M7R1_9MICO</name>
<evidence type="ECO:0000256" key="1">
    <source>
        <dbReference type="ARBA" id="ARBA00009437"/>
    </source>
</evidence>
<keyword evidence="3 6" id="KW-0238">DNA-binding</keyword>
<keyword evidence="7" id="KW-1185">Reference proteome</keyword>
<accession>A0A4Q7M7R1</accession>
<reference evidence="6 7" key="1">
    <citation type="submission" date="2019-02" db="EMBL/GenBank/DDBJ databases">
        <title>Sequencing the genomes of 1000 actinobacteria strains.</title>
        <authorList>
            <person name="Klenk H.-P."/>
        </authorList>
    </citation>
    <scope>NUCLEOTIDE SEQUENCE [LARGE SCALE GENOMIC DNA]</scope>
    <source>
        <strain evidence="6 7">DSM 16932</strain>
    </source>
</reference>
<dbReference type="PROSITE" id="PS50931">
    <property type="entry name" value="HTH_LYSR"/>
    <property type="match status" value="1"/>
</dbReference>